<evidence type="ECO:0000256" key="2">
    <source>
        <dbReference type="SAM" id="MobiDB-lite"/>
    </source>
</evidence>
<dbReference type="RefSeq" id="WP_072949987.1">
    <property type="nucleotide sequence ID" value="NZ_FRCT01000005.1"/>
</dbReference>
<feature type="transmembrane region" description="Helical" evidence="3">
    <location>
        <begin position="69"/>
        <end position="90"/>
    </location>
</feature>
<feature type="compositionally biased region" description="Basic and acidic residues" evidence="2">
    <location>
        <begin position="437"/>
        <end position="447"/>
    </location>
</feature>
<organism evidence="4 5">
    <name type="scientific">Ruminococcus flavefaciens</name>
    <dbReference type="NCBI Taxonomy" id="1265"/>
    <lineage>
        <taxon>Bacteria</taxon>
        <taxon>Bacillati</taxon>
        <taxon>Bacillota</taxon>
        <taxon>Clostridia</taxon>
        <taxon>Eubacteriales</taxon>
        <taxon>Oscillospiraceae</taxon>
        <taxon>Ruminococcus</taxon>
    </lineage>
</organism>
<evidence type="ECO:0000256" key="3">
    <source>
        <dbReference type="SAM" id="Phobius"/>
    </source>
</evidence>
<feature type="region of interest" description="Disordered" evidence="2">
    <location>
        <begin position="418"/>
        <end position="447"/>
    </location>
</feature>
<sequence length="608" mass="69954">MLKHEEMIENVHRRIAQYEEEKKMKNSKLKKLFSANNNKTEAPKTNEDEYTEVVSGTENISSSSNTMRIVSSLAAAAVLVTGIGATGFLLHKNKANKSALPEEEVIYTESTESDNIVDSGAVSPFVDFRQEYFNLWLLTETEYSDDYSDETYDKLAVFLNNFNWGEGTDIEEKDIPDFHNFEGNDNARTYGISWQKGDIWYYVYVTEYGKAYYTAEKCQPDGNNYYYPIIESSVYDIDYEAFDKGVQDIWNSNIPDTSQYLSKREQKYLTKGEFQNGMVERCKEYNSDEVISEGGKSFKALQGFLRDDFVGMLQHPVNDISYDGNDKLYNVACYYKTSDTTTRRLTYYIGSNGSVSLCEYELTESNNIPTGYTNYYIDINEFETVLNDIASGKYDDKYSFEEKTTTTTVTTSATTTVTTTVTTTEQAPPPEETDEPAPEKTEEEKEKELLDTAYKSIIGNYLYYNTMNNDGFEHMTDEGRIDFKNVINYMVYEAEHLSVERELGEIIDEQDAIEKARNVLLNEKGQEYMDWLEKEPHHDPEVEYYRERPAIIADYYDEFDIWVVRPTAPSWKRTDGQGPYIVALSEGASTKLFIRGHDGKILGCLLHY</sequence>
<reference evidence="4 5" key="1">
    <citation type="submission" date="2016-11" db="EMBL/GenBank/DDBJ databases">
        <authorList>
            <person name="Jaros S."/>
            <person name="Januszkiewicz K."/>
            <person name="Wedrychowicz H."/>
        </authorList>
    </citation>
    <scope>NUCLEOTIDE SEQUENCE [LARGE SCALE GENOMIC DNA]</scope>
    <source>
        <strain evidence="4 5">Y1</strain>
    </source>
</reference>
<gene>
    <name evidence="4" type="ORF">SAMN04487860_1052</name>
</gene>
<name>A0A1M7IX22_RUMFL</name>
<protein>
    <submittedName>
        <fullName evidence="4">Uncharacterized protein</fullName>
    </submittedName>
</protein>
<dbReference type="OrthoDB" id="1816015at2"/>
<evidence type="ECO:0000313" key="4">
    <source>
        <dbReference type="EMBL" id="SHM45354.1"/>
    </source>
</evidence>
<keyword evidence="3" id="KW-1133">Transmembrane helix</keyword>
<keyword evidence="3" id="KW-0472">Membrane</keyword>
<feature type="coiled-coil region" evidence="1">
    <location>
        <begin position="1"/>
        <end position="35"/>
    </location>
</feature>
<keyword evidence="3" id="KW-0812">Transmembrane</keyword>
<dbReference type="EMBL" id="FRCT01000005">
    <property type="protein sequence ID" value="SHM45354.1"/>
    <property type="molecule type" value="Genomic_DNA"/>
</dbReference>
<dbReference type="Proteomes" id="UP000184394">
    <property type="component" value="Unassembled WGS sequence"/>
</dbReference>
<evidence type="ECO:0000313" key="5">
    <source>
        <dbReference type="Proteomes" id="UP000184394"/>
    </source>
</evidence>
<evidence type="ECO:0000256" key="1">
    <source>
        <dbReference type="SAM" id="Coils"/>
    </source>
</evidence>
<accession>A0A1M7IX22</accession>
<proteinExistence type="predicted"/>
<keyword evidence="1" id="KW-0175">Coiled coil</keyword>
<dbReference type="AlphaFoldDB" id="A0A1M7IX22"/>